<evidence type="ECO:0000313" key="4">
    <source>
        <dbReference type="Proteomes" id="UP000184363"/>
    </source>
</evidence>
<dbReference type="OrthoDB" id="3555448at2"/>
<proteinExistence type="predicted"/>
<feature type="region of interest" description="Disordered" evidence="1">
    <location>
        <begin position="49"/>
        <end position="93"/>
    </location>
</feature>
<protein>
    <submittedName>
        <fullName evidence="3">Uncharacterized protein</fullName>
    </submittedName>
</protein>
<dbReference type="AlphaFoldDB" id="A0A1M6VLX4"/>
<keyword evidence="2" id="KW-0812">Transmembrane</keyword>
<dbReference type="RefSeq" id="WP_073458067.1">
    <property type="nucleotide sequence ID" value="NZ_CALGVN010000067.1"/>
</dbReference>
<keyword evidence="2" id="KW-0472">Membrane</keyword>
<name>A0A1M6VLX4_PSETH</name>
<keyword evidence="2" id="KW-1133">Transmembrane helix</keyword>
<evidence type="ECO:0000256" key="1">
    <source>
        <dbReference type="SAM" id="MobiDB-lite"/>
    </source>
</evidence>
<dbReference type="STRING" id="1848.SAMN05443637_112205"/>
<accession>A0A1M6VLX4</accession>
<feature type="transmembrane region" description="Helical" evidence="2">
    <location>
        <begin position="27"/>
        <end position="48"/>
    </location>
</feature>
<dbReference type="Proteomes" id="UP000184363">
    <property type="component" value="Unassembled WGS sequence"/>
</dbReference>
<organism evidence="3 4">
    <name type="scientific">Pseudonocardia thermophila</name>
    <dbReference type="NCBI Taxonomy" id="1848"/>
    <lineage>
        <taxon>Bacteria</taxon>
        <taxon>Bacillati</taxon>
        <taxon>Actinomycetota</taxon>
        <taxon>Actinomycetes</taxon>
        <taxon>Pseudonocardiales</taxon>
        <taxon>Pseudonocardiaceae</taxon>
        <taxon>Pseudonocardia</taxon>
    </lineage>
</organism>
<keyword evidence="4" id="KW-1185">Reference proteome</keyword>
<reference evidence="3 4" key="1">
    <citation type="submission" date="2016-11" db="EMBL/GenBank/DDBJ databases">
        <authorList>
            <person name="Jaros S."/>
            <person name="Januszkiewicz K."/>
            <person name="Wedrychowicz H."/>
        </authorList>
    </citation>
    <scope>NUCLEOTIDE SEQUENCE [LARGE SCALE GENOMIC DNA]</scope>
    <source>
        <strain evidence="3 4">DSM 43832</strain>
    </source>
</reference>
<evidence type="ECO:0000256" key="2">
    <source>
        <dbReference type="SAM" id="Phobius"/>
    </source>
</evidence>
<evidence type="ECO:0000313" key="3">
    <source>
        <dbReference type="EMBL" id="SHK82355.1"/>
    </source>
</evidence>
<dbReference type="EMBL" id="FRAP01000012">
    <property type="protein sequence ID" value="SHK82355.1"/>
    <property type="molecule type" value="Genomic_DNA"/>
</dbReference>
<feature type="compositionally biased region" description="Polar residues" evidence="1">
    <location>
        <begin position="62"/>
        <end position="75"/>
    </location>
</feature>
<gene>
    <name evidence="3" type="ORF">SAMN05443637_112205</name>
</gene>
<sequence length="199" mass="20936">MPIRTPHGRAAAYRAVWQWPLRSPARLAITAVVAVAVVAAVSFGIGALTPDRTGPLDGPTRATPTARSLPPGTSYTPAPTALPPVPALRPTELPLSAAPPAAVDAALRWTRAWVRPPEGTTAQQWLEGLRPLTTPEYLGVLSTVDPANIPATRVTGEPRAVSVAPQSVRVQVPTDALTLLVVVVDDEAGTWRVADYDEA</sequence>